<dbReference type="InterPro" id="IPR050103">
    <property type="entry name" value="Class-III_PLP-dep_AT"/>
</dbReference>
<dbReference type="PANTHER" id="PTHR11986:SF79">
    <property type="entry name" value="ACETYLORNITHINE AMINOTRANSFERASE, MITOCHONDRIAL"/>
    <property type="match status" value="1"/>
</dbReference>
<evidence type="ECO:0000313" key="7">
    <source>
        <dbReference type="Proteomes" id="UP000176609"/>
    </source>
</evidence>
<dbReference type="PROSITE" id="PS00600">
    <property type="entry name" value="AA_TRANSFER_CLASS_3"/>
    <property type="match status" value="1"/>
</dbReference>
<reference evidence="6 7" key="1">
    <citation type="journal article" date="2016" name="Nat. Commun.">
        <title>Thousands of microbial genomes shed light on interconnected biogeochemical processes in an aquifer system.</title>
        <authorList>
            <person name="Anantharaman K."/>
            <person name="Brown C.T."/>
            <person name="Hug L.A."/>
            <person name="Sharon I."/>
            <person name="Castelle C.J."/>
            <person name="Probst A.J."/>
            <person name="Thomas B.C."/>
            <person name="Singh A."/>
            <person name="Wilkins M.J."/>
            <person name="Karaoz U."/>
            <person name="Brodie E.L."/>
            <person name="Williams K.H."/>
            <person name="Hubbard S.S."/>
            <person name="Banfield J.F."/>
        </authorList>
    </citation>
    <scope>NUCLEOTIDE SEQUENCE [LARGE SCALE GENOMIC DNA]</scope>
</reference>
<dbReference type="InterPro" id="IPR005814">
    <property type="entry name" value="Aminotrans_3"/>
</dbReference>
<keyword evidence="3" id="KW-0808">Transferase</keyword>
<evidence type="ECO:0000256" key="2">
    <source>
        <dbReference type="ARBA" id="ARBA00022576"/>
    </source>
</evidence>
<evidence type="ECO:0008006" key="8">
    <source>
        <dbReference type="Google" id="ProtNLM"/>
    </source>
</evidence>
<gene>
    <name evidence="6" type="ORF">A2960_00370</name>
</gene>
<dbReference type="GO" id="GO:0030170">
    <property type="term" value="F:pyridoxal phosphate binding"/>
    <property type="evidence" value="ECO:0007669"/>
    <property type="project" value="InterPro"/>
</dbReference>
<dbReference type="SUPFAM" id="SSF53383">
    <property type="entry name" value="PLP-dependent transferases"/>
    <property type="match status" value="1"/>
</dbReference>
<evidence type="ECO:0000256" key="1">
    <source>
        <dbReference type="ARBA" id="ARBA00001933"/>
    </source>
</evidence>
<keyword evidence="2" id="KW-0032">Aminotransferase</keyword>
<dbReference type="Proteomes" id="UP000176609">
    <property type="component" value="Unassembled WGS sequence"/>
</dbReference>
<evidence type="ECO:0000256" key="5">
    <source>
        <dbReference type="RuleBase" id="RU003560"/>
    </source>
</evidence>
<organism evidence="6 7">
    <name type="scientific">Candidatus Gottesmanbacteria bacterium RIFCSPLOWO2_01_FULL_39_12b</name>
    <dbReference type="NCBI Taxonomy" id="1798388"/>
    <lineage>
        <taxon>Bacteria</taxon>
        <taxon>Candidatus Gottesmaniibacteriota</taxon>
    </lineage>
</organism>
<dbReference type="FunFam" id="3.40.640.10:FF:000004">
    <property type="entry name" value="Acetylornithine aminotransferase"/>
    <property type="match status" value="1"/>
</dbReference>
<dbReference type="CDD" id="cd00610">
    <property type="entry name" value="OAT_like"/>
    <property type="match status" value="1"/>
</dbReference>
<dbReference type="GO" id="GO:0008483">
    <property type="term" value="F:transaminase activity"/>
    <property type="evidence" value="ECO:0007669"/>
    <property type="project" value="UniProtKB-KW"/>
</dbReference>
<dbReference type="InterPro" id="IPR015422">
    <property type="entry name" value="PyrdxlP-dep_Trfase_small"/>
</dbReference>
<dbReference type="PANTHER" id="PTHR11986">
    <property type="entry name" value="AMINOTRANSFERASE CLASS III"/>
    <property type="match status" value="1"/>
</dbReference>
<keyword evidence="4 5" id="KW-0663">Pyridoxal phosphate</keyword>
<dbReference type="InterPro" id="IPR049704">
    <property type="entry name" value="Aminotrans_3_PPA_site"/>
</dbReference>
<sequence length="383" mass="41880">MDTLTKNYLVNSYPNRGVTFVAGEGMYLIGKNGEKYLDLGSQYGVSVFGYRHPRITPNLISQLNKLINVHGSFGSDVRTEAAKKLVEACGGRVSRVFFSNSGAEAIETAIKFAKLYTGKLRFLALENSYHGKTLGALSATSGEKYRDPFMPLVWNFIHLPFGEKKSIDENINSDTAAVIIEPVQGEGGIYPPPAGYLEYIQKVCRKRGVLLIIDEIQTGVGRTGRFLASEKHGLTPDIICLGKGIAGGVPIGITLVSEAIALKVPLHIHTSTFGGNPLACSGIIAVLKEFEDGQLLSHIKKMGNFFLTELKKLKHPKIVDTRGIGLMLGLELNENVTPVLKALQQEKIIAIPAGSNIVRFLPPYLITEKEIDRVIKELKKIFS</sequence>
<dbReference type="EMBL" id="MFJR01000005">
    <property type="protein sequence ID" value="OGG27260.1"/>
    <property type="molecule type" value="Genomic_DNA"/>
</dbReference>
<comment type="similarity">
    <text evidence="5">Belongs to the class-III pyridoxal-phosphate-dependent aminotransferase family.</text>
</comment>
<protein>
    <recommendedName>
        <fullName evidence="8">Acetylornithine aminotransferase</fullName>
    </recommendedName>
</protein>
<dbReference type="PIRSF" id="PIRSF000521">
    <property type="entry name" value="Transaminase_4ab_Lys_Orn"/>
    <property type="match status" value="1"/>
</dbReference>
<name>A0A1F6ARE2_9BACT</name>
<dbReference type="InterPro" id="IPR015424">
    <property type="entry name" value="PyrdxlP-dep_Trfase"/>
</dbReference>
<comment type="cofactor">
    <cofactor evidence="1">
        <name>pyridoxal 5'-phosphate</name>
        <dbReference type="ChEBI" id="CHEBI:597326"/>
    </cofactor>
</comment>
<evidence type="ECO:0000256" key="3">
    <source>
        <dbReference type="ARBA" id="ARBA00022679"/>
    </source>
</evidence>
<dbReference type="Gene3D" id="3.40.640.10">
    <property type="entry name" value="Type I PLP-dependent aspartate aminotransferase-like (Major domain)"/>
    <property type="match status" value="1"/>
</dbReference>
<proteinExistence type="inferred from homology"/>
<dbReference type="InterPro" id="IPR015421">
    <property type="entry name" value="PyrdxlP-dep_Trfase_major"/>
</dbReference>
<evidence type="ECO:0000313" key="6">
    <source>
        <dbReference type="EMBL" id="OGG27260.1"/>
    </source>
</evidence>
<accession>A0A1F6ARE2</accession>
<dbReference type="AlphaFoldDB" id="A0A1F6ARE2"/>
<evidence type="ECO:0000256" key="4">
    <source>
        <dbReference type="ARBA" id="ARBA00022898"/>
    </source>
</evidence>
<dbReference type="Gene3D" id="3.90.1150.10">
    <property type="entry name" value="Aspartate Aminotransferase, domain 1"/>
    <property type="match status" value="1"/>
</dbReference>
<dbReference type="Pfam" id="PF00202">
    <property type="entry name" value="Aminotran_3"/>
    <property type="match status" value="1"/>
</dbReference>
<dbReference type="GO" id="GO:0042802">
    <property type="term" value="F:identical protein binding"/>
    <property type="evidence" value="ECO:0007669"/>
    <property type="project" value="TreeGrafter"/>
</dbReference>
<comment type="caution">
    <text evidence="6">The sequence shown here is derived from an EMBL/GenBank/DDBJ whole genome shotgun (WGS) entry which is preliminary data.</text>
</comment>